<dbReference type="Gene3D" id="3.40.50.300">
    <property type="entry name" value="P-loop containing nucleotide triphosphate hydrolases"/>
    <property type="match status" value="1"/>
</dbReference>
<organism evidence="1 2">
    <name type="scientific">Haemaphysalis longicornis</name>
    <name type="common">Bush tick</name>
    <dbReference type="NCBI Taxonomy" id="44386"/>
    <lineage>
        <taxon>Eukaryota</taxon>
        <taxon>Metazoa</taxon>
        <taxon>Ecdysozoa</taxon>
        <taxon>Arthropoda</taxon>
        <taxon>Chelicerata</taxon>
        <taxon>Arachnida</taxon>
        <taxon>Acari</taxon>
        <taxon>Parasitiformes</taxon>
        <taxon>Ixodida</taxon>
        <taxon>Ixodoidea</taxon>
        <taxon>Ixodidae</taxon>
        <taxon>Haemaphysalinae</taxon>
        <taxon>Haemaphysalis</taxon>
    </lineage>
</organism>
<protein>
    <submittedName>
        <fullName evidence="1">Uncharacterized protein</fullName>
    </submittedName>
</protein>
<dbReference type="EMBL" id="JABSTR010000009">
    <property type="protein sequence ID" value="KAH9379388.1"/>
    <property type="molecule type" value="Genomic_DNA"/>
</dbReference>
<proteinExistence type="predicted"/>
<dbReference type="VEuPathDB" id="VectorBase:HLOH_056722"/>
<name>A0A9J6GYE7_HAELO</name>
<accession>A0A9J6GYE7</accession>
<reference evidence="1 2" key="1">
    <citation type="journal article" date="2020" name="Cell">
        <title>Large-Scale Comparative Analyses of Tick Genomes Elucidate Their Genetic Diversity and Vector Capacities.</title>
        <authorList>
            <consortium name="Tick Genome and Microbiome Consortium (TIGMIC)"/>
            <person name="Jia N."/>
            <person name="Wang J."/>
            <person name="Shi W."/>
            <person name="Du L."/>
            <person name="Sun Y."/>
            <person name="Zhan W."/>
            <person name="Jiang J.F."/>
            <person name="Wang Q."/>
            <person name="Zhang B."/>
            <person name="Ji P."/>
            <person name="Bell-Sakyi L."/>
            <person name="Cui X.M."/>
            <person name="Yuan T.T."/>
            <person name="Jiang B.G."/>
            <person name="Yang W.F."/>
            <person name="Lam T.T."/>
            <person name="Chang Q.C."/>
            <person name="Ding S.J."/>
            <person name="Wang X.J."/>
            <person name="Zhu J.G."/>
            <person name="Ruan X.D."/>
            <person name="Zhao L."/>
            <person name="Wei J.T."/>
            <person name="Ye R.Z."/>
            <person name="Que T.C."/>
            <person name="Du C.H."/>
            <person name="Zhou Y.H."/>
            <person name="Cheng J.X."/>
            <person name="Dai P.F."/>
            <person name="Guo W.B."/>
            <person name="Han X.H."/>
            <person name="Huang E.J."/>
            <person name="Li L.F."/>
            <person name="Wei W."/>
            <person name="Gao Y.C."/>
            <person name="Liu J.Z."/>
            <person name="Shao H.Z."/>
            <person name="Wang X."/>
            <person name="Wang C.C."/>
            <person name="Yang T.C."/>
            <person name="Huo Q.B."/>
            <person name="Li W."/>
            <person name="Chen H.Y."/>
            <person name="Chen S.E."/>
            <person name="Zhou L.G."/>
            <person name="Ni X.B."/>
            <person name="Tian J.H."/>
            <person name="Sheng Y."/>
            <person name="Liu T."/>
            <person name="Pan Y.S."/>
            <person name="Xia L.Y."/>
            <person name="Li J."/>
            <person name="Zhao F."/>
            <person name="Cao W.C."/>
        </authorList>
    </citation>
    <scope>NUCLEOTIDE SEQUENCE [LARGE SCALE GENOMIC DNA]</scope>
    <source>
        <strain evidence="1">HaeL-2018</strain>
    </source>
</reference>
<keyword evidence="2" id="KW-1185">Reference proteome</keyword>
<dbReference type="Proteomes" id="UP000821853">
    <property type="component" value="Unassembled WGS sequence"/>
</dbReference>
<dbReference type="InterPro" id="IPR027417">
    <property type="entry name" value="P-loop_NTPase"/>
</dbReference>
<sequence>MRRLLEVPKSELVDLAIKNQELLTAEQVNLRFKEGDTVKFVRHAKVGRWRDVFTKAQLRRTLEKIAQMYERTAVQVIWPDIFNDVRTAVDFP</sequence>
<evidence type="ECO:0000313" key="2">
    <source>
        <dbReference type="Proteomes" id="UP000821853"/>
    </source>
</evidence>
<evidence type="ECO:0000313" key="1">
    <source>
        <dbReference type="EMBL" id="KAH9379388.1"/>
    </source>
</evidence>
<gene>
    <name evidence="1" type="ORF">HPB48_013601</name>
</gene>
<dbReference type="AlphaFoldDB" id="A0A9J6GYE7"/>
<comment type="caution">
    <text evidence="1">The sequence shown here is derived from an EMBL/GenBank/DDBJ whole genome shotgun (WGS) entry which is preliminary data.</text>
</comment>